<dbReference type="InterPro" id="IPR000182">
    <property type="entry name" value="GNAT_dom"/>
</dbReference>
<gene>
    <name evidence="2" type="ORF">ADK38_18895</name>
</gene>
<dbReference type="SUPFAM" id="SSF55729">
    <property type="entry name" value="Acyl-CoA N-acyltransferases (Nat)"/>
    <property type="match status" value="1"/>
</dbReference>
<dbReference type="PANTHER" id="PTHR43441">
    <property type="entry name" value="RIBOSOMAL-PROTEIN-SERINE ACETYLTRANSFERASE"/>
    <property type="match status" value="1"/>
</dbReference>
<evidence type="ECO:0000259" key="1">
    <source>
        <dbReference type="PROSITE" id="PS51186"/>
    </source>
</evidence>
<reference evidence="2 3" key="1">
    <citation type="submission" date="2015-07" db="EMBL/GenBank/DDBJ databases">
        <authorList>
            <person name="Ju K.-S."/>
            <person name="Doroghazi J.R."/>
            <person name="Metcalf W.W."/>
        </authorList>
    </citation>
    <scope>NUCLEOTIDE SEQUENCE [LARGE SCALE GENOMIC DNA]</scope>
    <source>
        <strain evidence="2 3">NRRL B-3589</strain>
    </source>
</reference>
<dbReference type="Pfam" id="PF13302">
    <property type="entry name" value="Acetyltransf_3"/>
    <property type="match status" value="1"/>
</dbReference>
<comment type="caution">
    <text evidence="2">The sequence shown here is derived from an EMBL/GenBank/DDBJ whole genome shotgun (WGS) entry which is preliminary data.</text>
</comment>
<dbReference type="InterPro" id="IPR016181">
    <property type="entry name" value="Acyl_CoA_acyltransferase"/>
</dbReference>
<evidence type="ECO:0000313" key="3">
    <source>
        <dbReference type="Proteomes" id="UP000037020"/>
    </source>
</evidence>
<dbReference type="PANTHER" id="PTHR43441:SF10">
    <property type="entry name" value="ACETYLTRANSFERASE"/>
    <property type="match status" value="1"/>
</dbReference>
<protein>
    <submittedName>
        <fullName evidence="2">Acetyltransferase</fullName>
    </submittedName>
</protein>
<accession>A0ABR5J624</accession>
<evidence type="ECO:0000313" key="2">
    <source>
        <dbReference type="EMBL" id="KOG88601.1"/>
    </source>
</evidence>
<dbReference type="RefSeq" id="WP_030874954.1">
    <property type="nucleotide sequence ID" value="NZ_JBIRHZ010000001.1"/>
</dbReference>
<sequence>MEPVTLTTERLVLRPLRLDDAAAVHAACQEPDIPRWTSVPSPYTREDAEEFIGRAAPAGWQDDSNYTLGVFTADEGVLVGTMALVRLAQLPAPGHQAEIGYWTAKEQRGRGYTVEAAREMIRWAFEDLGVERLEWHAEAGNEGSRAVALKAGFQMEGTFRSKLVREGTRRDIWIGSLLPSDLGRPTKTPYLPYPDRA</sequence>
<dbReference type="PROSITE" id="PS51186">
    <property type="entry name" value="GNAT"/>
    <property type="match status" value="1"/>
</dbReference>
<dbReference type="Gene3D" id="3.40.630.30">
    <property type="match status" value="1"/>
</dbReference>
<name>A0ABR5J624_9ACTN</name>
<dbReference type="InterPro" id="IPR051908">
    <property type="entry name" value="Ribosomal_N-acetyltransferase"/>
</dbReference>
<keyword evidence="3" id="KW-1185">Reference proteome</keyword>
<feature type="domain" description="N-acetyltransferase" evidence="1">
    <location>
        <begin position="11"/>
        <end position="179"/>
    </location>
</feature>
<proteinExistence type="predicted"/>
<organism evidence="2 3">
    <name type="scientific">Streptomyces varsoviensis</name>
    <dbReference type="NCBI Taxonomy" id="67373"/>
    <lineage>
        <taxon>Bacteria</taxon>
        <taxon>Bacillati</taxon>
        <taxon>Actinomycetota</taxon>
        <taxon>Actinomycetes</taxon>
        <taxon>Kitasatosporales</taxon>
        <taxon>Streptomycetaceae</taxon>
        <taxon>Streptomyces</taxon>
    </lineage>
</organism>
<dbReference type="Proteomes" id="UP000037020">
    <property type="component" value="Unassembled WGS sequence"/>
</dbReference>
<dbReference type="EMBL" id="LGUT01001612">
    <property type="protein sequence ID" value="KOG88601.1"/>
    <property type="molecule type" value="Genomic_DNA"/>
</dbReference>